<dbReference type="FunFam" id="3.90.1150.10:FF:000033">
    <property type="entry name" value="Cystathionine gamma-synthase"/>
    <property type="match status" value="1"/>
</dbReference>
<comment type="subunit">
    <text evidence="2">Homotetramer.</text>
</comment>
<evidence type="ECO:0000256" key="7">
    <source>
        <dbReference type="PIRSR" id="PIRSR001434-2"/>
    </source>
</evidence>
<dbReference type="Gene3D" id="3.40.640.10">
    <property type="entry name" value="Type I PLP-dependent aspartate aminotransferase-like (Major domain)"/>
    <property type="match status" value="1"/>
</dbReference>
<evidence type="ECO:0000256" key="5">
    <source>
        <dbReference type="ARBA" id="ARBA00060995"/>
    </source>
</evidence>
<keyword evidence="10" id="KW-1185">Reference proteome</keyword>
<dbReference type="NCBIfam" id="TIGR01326">
    <property type="entry name" value="OAH_OAS_sulfhy"/>
    <property type="match status" value="1"/>
</dbReference>
<evidence type="ECO:0000256" key="2">
    <source>
        <dbReference type="ARBA" id="ARBA00011881"/>
    </source>
</evidence>
<gene>
    <name evidence="9" type="ORF">CAY53_04755</name>
</gene>
<evidence type="ECO:0000313" key="9">
    <source>
        <dbReference type="EMBL" id="AVD70874.1"/>
    </source>
</evidence>
<dbReference type="FunFam" id="3.40.640.10:FF:000035">
    <property type="entry name" value="O-succinylhomoserine sulfhydrylase"/>
    <property type="match status" value="1"/>
</dbReference>
<dbReference type="GO" id="GO:0006535">
    <property type="term" value="P:cysteine biosynthetic process from serine"/>
    <property type="evidence" value="ECO:0007669"/>
    <property type="project" value="TreeGrafter"/>
</dbReference>
<dbReference type="PANTHER" id="PTHR43797">
    <property type="entry name" value="HOMOCYSTEINE/CYSTEINE SYNTHASE"/>
    <property type="match status" value="1"/>
</dbReference>
<sequence>MAEKTWKAETIAVQGAYEPGNGDPRVVPLALSTTFAYDSAQDVADLFDLKTFGHFYTRLSNPTVAAFEGKMCMLEGGAGALACASGQSATSLAIMNICQAGQHVVAASTLYGGTYNLLSHTLPKFGINCTFVDQKAPAQEIAAAIQDKTRLVFGEALSNPGTEVLDFEKFAGVAHAAGIPLIVDNTFPTPYLCRPFDFGADIVVHSSSKYLDGHAVSLGGVIVDSGRFNWANGRFPELTEPDESYHGMSYTGAFGELAYIVKARAQLTRDLGAVMSPMNAWLANLGLETLHIRMERHTENATRLAEWLAHDKRVQWVKYPGLKNDPNHALARKYLKGMSGVLTFGVRGGAQAGERFMNSLRLAKLVVHVADTRTCVLHPASMTHRQLSPEQQQAAGVTPELIRVSVGIENIDDIIADFDQALAVACQG</sequence>
<feature type="modified residue" description="N6-(pyridoxal phosphate)lysine" evidence="7">
    <location>
        <position position="209"/>
    </location>
</feature>
<proteinExistence type="inferred from homology"/>
<dbReference type="AlphaFoldDB" id="A0A2L1GMJ8"/>
<reference evidence="9 10" key="1">
    <citation type="journal article" date="2018" name="MBio">
        <title>Insights into the evolution of host association through the isolation and characterization of a novel human periodontal pathobiont, Desulfobulbus oralis.</title>
        <authorList>
            <person name="Cross K.L."/>
            <person name="Chirania P."/>
            <person name="Xiong W."/>
            <person name="Beall C.J."/>
            <person name="Elkins J.G."/>
            <person name="Giannone R.J."/>
            <person name="Griffen A.L."/>
            <person name="Guss A.M."/>
            <person name="Hettich R.L."/>
            <person name="Joshi S.S."/>
            <person name="Mokrzan E.M."/>
            <person name="Martin R.K."/>
            <person name="Zhulin I.B."/>
            <person name="Leys E.J."/>
            <person name="Podar M."/>
        </authorList>
    </citation>
    <scope>NUCLEOTIDE SEQUENCE [LARGE SCALE GENOMIC DNA]</scope>
    <source>
        <strain evidence="9 10">ORNL</strain>
    </source>
</reference>
<evidence type="ECO:0000256" key="4">
    <source>
        <dbReference type="ARBA" id="ARBA00022898"/>
    </source>
</evidence>
<organism evidence="9 10">
    <name type="scientific">Desulfobulbus oralis</name>
    <dbReference type="NCBI Taxonomy" id="1986146"/>
    <lineage>
        <taxon>Bacteria</taxon>
        <taxon>Pseudomonadati</taxon>
        <taxon>Thermodesulfobacteriota</taxon>
        <taxon>Desulfobulbia</taxon>
        <taxon>Desulfobulbales</taxon>
        <taxon>Desulfobulbaceae</taxon>
        <taxon>Desulfobulbus</taxon>
    </lineage>
</organism>
<dbReference type="OrthoDB" id="9805807at2"/>
<dbReference type="KEGG" id="deo:CAY53_04755"/>
<evidence type="ECO:0000256" key="1">
    <source>
        <dbReference type="ARBA" id="ARBA00001933"/>
    </source>
</evidence>
<keyword evidence="4 7" id="KW-0663">Pyridoxal phosphate</keyword>
<evidence type="ECO:0000313" key="10">
    <source>
        <dbReference type="Proteomes" id="UP000239867"/>
    </source>
</evidence>
<dbReference type="RefSeq" id="WP_104936156.1">
    <property type="nucleotide sequence ID" value="NZ_CP021255.1"/>
</dbReference>
<keyword evidence="3 9" id="KW-0808">Transferase</keyword>
<dbReference type="GO" id="GO:0019346">
    <property type="term" value="P:transsulfuration"/>
    <property type="evidence" value="ECO:0007669"/>
    <property type="project" value="InterPro"/>
</dbReference>
<dbReference type="GO" id="GO:0004124">
    <property type="term" value="F:cysteine synthase activity"/>
    <property type="evidence" value="ECO:0007669"/>
    <property type="project" value="TreeGrafter"/>
</dbReference>
<comment type="cofactor">
    <cofactor evidence="1 8">
        <name>pyridoxal 5'-phosphate</name>
        <dbReference type="ChEBI" id="CHEBI:597326"/>
    </cofactor>
</comment>
<dbReference type="PANTHER" id="PTHR43797:SF3">
    <property type="entry name" value="O-ACETYLHOMOSERINE SULFHYDRYLASE"/>
    <property type="match status" value="1"/>
</dbReference>
<dbReference type="InterPro" id="IPR015421">
    <property type="entry name" value="PyrdxlP-dep_Trfase_major"/>
</dbReference>
<dbReference type="Pfam" id="PF01053">
    <property type="entry name" value="Cys_Met_Meta_PP"/>
    <property type="match status" value="1"/>
</dbReference>
<dbReference type="GO" id="GO:0005737">
    <property type="term" value="C:cytoplasm"/>
    <property type="evidence" value="ECO:0007669"/>
    <property type="project" value="TreeGrafter"/>
</dbReference>
<evidence type="ECO:0000256" key="8">
    <source>
        <dbReference type="RuleBase" id="RU362118"/>
    </source>
</evidence>
<dbReference type="Gene3D" id="3.90.1150.10">
    <property type="entry name" value="Aspartate Aminotransferase, domain 1"/>
    <property type="match status" value="1"/>
</dbReference>
<name>A0A2L1GMJ8_9BACT</name>
<protein>
    <recommendedName>
        <fullName evidence="6">O-succinylhomoserine sulfhydrylase</fullName>
    </recommendedName>
</protein>
<dbReference type="InterPro" id="IPR000277">
    <property type="entry name" value="Cys/Met-Metab_PyrdxlP-dep_enz"/>
</dbReference>
<accession>A0A2L1GMJ8</accession>
<dbReference type="CDD" id="cd00614">
    <property type="entry name" value="CGS_like"/>
    <property type="match status" value="1"/>
</dbReference>
<dbReference type="GO" id="GO:0071269">
    <property type="term" value="P:L-homocysteine biosynthetic process"/>
    <property type="evidence" value="ECO:0007669"/>
    <property type="project" value="TreeGrafter"/>
</dbReference>
<evidence type="ECO:0000256" key="3">
    <source>
        <dbReference type="ARBA" id="ARBA00022679"/>
    </source>
</evidence>
<dbReference type="InterPro" id="IPR015424">
    <property type="entry name" value="PyrdxlP-dep_Trfase"/>
</dbReference>
<dbReference type="PIRSF" id="PIRSF001434">
    <property type="entry name" value="CGS"/>
    <property type="match status" value="1"/>
</dbReference>
<dbReference type="InterPro" id="IPR006235">
    <property type="entry name" value="OAc-hSer/O-AcSer_sulfhydrylase"/>
</dbReference>
<dbReference type="GO" id="GO:0030170">
    <property type="term" value="F:pyridoxal phosphate binding"/>
    <property type="evidence" value="ECO:0007669"/>
    <property type="project" value="InterPro"/>
</dbReference>
<comment type="similarity">
    <text evidence="5">Belongs to the trans-sulfuration enzymes family. MetZ subfamily.</text>
</comment>
<dbReference type="Proteomes" id="UP000239867">
    <property type="component" value="Chromosome"/>
</dbReference>
<dbReference type="SUPFAM" id="SSF53383">
    <property type="entry name" value="PLP-dependent transferases"/>
    <property type="match status" value="1"/>
</dbReference>
<dbReference type="GO" id="GO:0003961">
    <property type="term" value="F:O-acetylhomoserine aminocarboxypropyltransferase activity"/>
    <property type="evidence" value="ECO:0007669"/>
    <property type="project" value="TreeGrafter"/>
</dbReference>
<evidence type="ECO:0000256" key="6">
    <source>
        <dbReference type="ARBA" id="ARBA00071157"/>
    </source>
</evidence>
<dbReference type="InterPro" id="IPR015422">
    <property type="entry name" value="PyrdxlP-dep_Trfase_small"/>
</dbReference>
<dbReference type="EMBL" id="CP021255">
    <property type="protein sequence ID" value="AVD70874.1"/>
    <property type="molecule type" value="Genomic_DNA"/>
</dbReference>